<evidence type="ECO:0000256" key="1">
    <source>
        <dbReference type="RuleBase" id="RU363072"/>
    </source>
</evidence>
<comment type="caution">
    <text evidence="4">The sequence shown here is derived from an EMBL/GenBank/DDBJ whole genome shotgun (WGS) entry which is preliminary data.</text>
</comment>
<reference evidence="4 5" key="1">
    <citation type="journal article" date="2019" name="Appl. Environ. Microbiol.">
        <title>Co-occurrence of broad and narrow host-range viruses infecting the toxic bloom-forming cyanobacterium Microcystis aeruginosa.</title>
        <authorList>
            <person name="Morimoto D."/>
            <person name="Tominaga K."/>
            <person name="Nishimura Y."/>
            <person name="Yoshida N."/>
            <person name="Kimura S."/>
            <person name="Sako Y."/>
            <person name="Yoshida T."/>
        </authorList>
    </citation>
    <scope>NUCLEOTIDE SEQUENCE [LARGE SCALE GENOMIC DNA]</scope>
    <source>
        <strain evidence="4 5">11-30S32</strain>
    </source>
</reference>
<evidence type="ECO:0000259" key="3">
    <source>
        <dbReference type="PROSITE" id="PS51272"/>
    </source>
</evidence>
<dbReference type="AlphaFoldDB" id="A0A510PM09"/>
<dbReference type="InterPro" id="IPR047684">
    <property type="entry name" value="Por_som-like"/>
</dbReference>
<dbReference type="PANTHER" id="PTHR43308:SF1">
    <property type="entry name" value="OUTER MEMBRANE PROTEIN ALPHA"/>
    <property type="match status" value="1"/>
</dbReference>
<dbReference type="EMBL" id="BHVU01000228">
    <property type="protein sequence ID" value="GCA94630.1"/>
    <property type="molecule type" value="Genomic_DNA"/>
</dbReference>
<dbReference type="InterPro" id="IPR051465">
    <property type="entry name" value="Cell_Envelope_Struct_Comp"/>
</dbReference>
<name>A0A510PM09_MICAE</name>
<organism evidence="4 5">
    <name type="scientific">Microcystis aeruginosa 11-30S32</name>
    <dbReference type="NCBI Taxonomy" id="2358142"/>
    <lineage>
        <taxon>Bacteria</taxon>
        <taxon>Bacillati</taxon>
        <taxon>Cyanobacteriota</taxon>
        <taxon>Cyanophyceae</taxon>
        <taxon>Oscillatoriophycideae</taxon>
        <taxon>Chroococcales</taxon>
        <taxon>Microcystaceae</taxon>
        <taxon>Microcystis</taxon>
    </lineage>
</organism>
<proteinExistence type="inferred from homology"/>
<dbReference type="NCBIfam" id="NF033921">
    <property type="entry name" value="por_somb"/>
    <property type="match status" value="1"/>
</dbReference>
<dbReference type="Pfam" id="PF00395">
    <property type="entry name" value="SLH"/>
    <property type="match status" value="1"/>
</dbReference>
<feature type="chain" id="PRO_5022272539" evidence="1">
    <location>
        <begin position="29"/>
        <end position="565"/>
    </location>
</feature>
<feature type="coiled-coil region" evidence="2">
    <location>
        <begin position="138"/>
        <end position="179"/>
    </location>
</feature>
<dbReference type="InterPro" id="IPR007049">
    <property type="entry name" value="Carb-sel_porin_OprB"/>
</dbReference>
<feature type="signal peptide" evidence="1">
    <location>
        <begin position="1"/>
        <end position="28"/>
    </location>
</feature>
<dbReference type="RefSeq" id="WP_147072203.1">
    <property type="nucleotide sequence ID" value="NZ_BHVU01000228.1"/>
</dbReference>
<dbReference type="PROSITE" id="PS51272">
    <property type="entry name" value="SLH"/>
    <property type="match status" value="1"/>
</dbReference>
<keyword evidence="1" id="KW-0732">Signal</keyword>
<sequence length="565" mass="61072">MSKLFKNLVKVTPLVLGASVATAGSAVAQTMPGTPQLKIDPAAQQQLDRIQRAQNSQQINTGVYQGSMSQVTSVNQLRDVSPTAWAYEALRSLVERYGCIVGYPDRTFRGDRATTRWEFAAGLNACLNVMERLIQDGVGVLREDIDKLKRLVQEFETELAALGARVDNLEQRVAFLENNQFSTTTKLRGEVIFSIADSWGGRASITEIDGTREDNGSNQDQTQAVFNNRVRLNFETSFTGKDLLRTRLQAGNFNTTFNQNGPTRTNMTRLAYDDGRDNDVTIDDLFYRAPIGTPFGDITVWVGANQLNLDDVFITANPFLADSGTGALSRGQRYNNIVFRGPSGIGAGVRFNVGDVFQVTGAYLAGSGASNPEPGNGLFNGSYSAGAQVGFSFIKFADINFVYVHSYQTADDIANPRSGGLFGRISSPLTETPFGDVGTTANRFGLQGSAQVIPGVLNIGAWAGYANASATGVNEAIGDNSTGIWSWNLNFSVLDLFAEGAALSLGGGQVPRSDKEDSTSYMVEAQYKFPVTKNILITPGVYAVFNANNSHNSIVVGVIRTTFRF</sequence>
<dbReference type="Proteomes" id="UP000321223">
    <property type="component" value="Unassembled WGS sequence"/>
</dbReference>
<evidence type="ECO:0000313" key="5">
    <source>
        <dbReference type="Proteomes" id="UP000321223"/>
    </source>
</evidence>
<evidence type="ECO:0000313" key="4">
    <source>
        <dbReference type="EMBL" id="GCA94630.1"/>
    </source>
</evidence>
<evidence type="ECO:0000256" key="2">
    <source>
        <dbReference type="SAM" id="Coils"/>
    </source>
</evidence>
<dbReference type="GO" id="GO:0016020">
    <property type="term" value="C:membrane"/>
    <property type="evidence" value="ECO:0007669"/>
    <property type="project" value="InterPro"/>
</dbReference>
<dbReference type="GO" id="GO:0015288">
    <property type="term" value="F:porin activity"/>
    <property type="evidence" value="ECO:0007669"/>
    <property type="project" value="InterPro"/>
</dbReference>
<dbReference type="InterPro" id="IPR001119">
    <property type="entry name" value="SLH_dom"/>
</dbReference>
<keyword evidence="2" id="KW-0175">Coiled coil</keyword>
<accession>A0A510PM09</accession>
<comment type="similarity">
    <text evidence="1">Belongs to the OprB family.</text>
</comment>
<feature type="domain" description="SLH" evidence="3">
    <location>
        <begin position="73"/>
        <end position="137"/>
    </location>
</feature>
<dbReference type="GO" id="GO:0008643">
    <property type="term" value="P:carbohydrate transport"/>
    <property type="evidence" value="ECO:0007669"/>
    <property type="project" value="InterPro"/>
</dbReference>
<dbReference type="PANTHER" id="PTHR43308">
    <property type="entry name" value="OUTER MEMBRANE PROTEIN ALPHA-RELATED"/>
    <property type="match status" value="1"/>
</dbReference>
<protein>
    <submittedName>
        <fullName evidence="4">Porin</fullName>
    </submittedName>
</protein>
<gene>
    <name evidence="4" type="ORF">MAE30S32_32820</name>
</gene>
<dbReference type="Pfam" id="PF04966">
    <property type="entry name" value="OprB"/>
    <property type="match status" value="1"/>
</dbReference>